<dbReference type="RefSeq" id="WP_208338394.1">
    <property type="nucleotide sequence ID" value="NZ_CAWQFN010000089.1"/>
</dbReference>
<accession>A0AAP5ICN7</accession>
<evidence type="ECO:0000313" key="1">
    <source>
        <dbReference type="EMBL" id="MDR9897582.1"/>
    </source>
</evidence>
<dbReference type="AlphaFoldDB" id="A0AAP5ICN7"/>
<dbReference type="Proteomes" id="UP000667802">
    <property type="component" value="Unassembled WGS sequence"/>
</dbReference>
<gene>
    <name evidence="1" type="ORF">G7B40_023875</name>
</gene>
<evidence type="ECO:0000313" key="2">
    <source>
        <dbReference type="Proteomes" id="UP000667802"/>
    </source>
</evidence>
<keyword evidence="2" id="KW-1185">Reference proteome</keyword>
<name>A0AAP5ICN7_9CYAN</name>
<dbReference type="EMBL" id="JAALHA020000013">
    <property type="protein sequence ID" value="MDR9897582.1"/>
    <property type="molecule type" value="Genomic_DNA"/>
</dbReference>
<comment type="caution">
    <text evidence="1">The sequence shown here is derived from an EMBL/GenBank/DDBJ whole genome shotgun (WGS) entry which is preliminary data.</text>
</comment>
<sequence>MLKAIPLLVATVIIPFASYIDSPTIAKTPTSYHISQNTTQSTRIRYDRIGVGGVTLSMSEKQVRKILGKPVKVADGFVGIIGKTRTLTYSGITVDLAEGSKPGNFSVYEIKATASKYATPDGIKIGDKQDKLIRTYGRIESSKEGNLTQFNYSIDKPSPTSFIFTVKNGKVIQIHCMDVFA</sequence>
<organism evidence="1 2">
    <name type="scientific">Aetokthonos hydrillicola Thurmond2011</name>
    <dbReference type="NCBI Taxonomy" id="2712845"/>
    <lineage>
        <taxon>Bacteria</taxon>
        <taxon>Bacillati</taxon>
        <taxon>Cyanobacteriota</taxon>
        <taxon>Cyanophyceae</taxon>
        <taxon>Nostocales</taxon>
        <taxon>Hapalosiphonaceae</taxon>
        <taxon>Aetokthonos</taxon>
    </lineage>
</organism>
<protein>
    <submittedName>
        <fullName evidence="1">Uncharacterized protein</fullName>
    </submittedName>
</protein>
<proteinExistence type="predicted"/>
<reference evidence="2" key="1">
    <citation type="journal article" date="2021" name="Science">
        <title>Hunting the eagle killer: A cyanobacterial neurotoxin causes vacuolar myelinopathy.</title>
        <authorList>
            <person name="Breinlinger S."/>
            <person name="Phillips T.J."/>
            <person name="Haram B.N."/>
            <person name="Mares J."/>
            <person name="Martinez Yerena J.A."/>
            <person name="Hrouzek P."/>
            <person name="Sobotka R."/>
            <person name="Henderson W.M."/>
            <person name="Schmieder P."/>
            <person name="Williams S.M."/>
            <person name="Lauderdale J.D."/>
            <person name="Wilde H.D."/>
            <person name="Gerrin W."/>
            <person name="Kust A."/>
            <person name="Washington J.W."/>
            <person name="Wagner C."/>
            <person name="Geier B."/>
            <person name="Liebeke M."/>
            <person name="Enke H."/>
            <person name="Niedermeyer T.H.J."/>
            <person name="Wilde S.B."/>
        </authorList>
    </citation>
    <scope>NUCLEOTIDE SEQUENCE [LARGE SCALE GENOMIC DNA]</scope>
    <source>
        <strain evidence="2">Thurmond2011</strain>
    </source>
</reference>